<dbReference type="GO" id="GO:0003713">
    <property type="term" value="F:transcription coactivator activity"/>
    <property type="evidence" value="ECO:0007669"/>
    <property type="project" value="TreeGrafter"/>
</dbReference>
<dbReference type="InterPro" id="IPR046378">
    <property type="entry name" value="DAXX_histone-bd"/>
</dbReference>
<proteinExistence type="predicted"/>
<evidence type="ECO:0000313" key="4">
    <source>
        <dbReference type="EnsemblMetazoa" id="XP_019753432.1"/>
    </source>
</evidence>
<keyword evidence="5" id="KW-1185">Reference proteome</keyword>
<accession>A0AAR5NXV0</accession>
<feature type="compositionally biased region" description="Acidic residues" evidence="1">
    <location>
        <begin position="375"/>
        <end position="385"/>
    </location>
</feature>
<protein>
    <recommendedName>
        <fullName evidence="3">Daxx histone-binding domain-containing protein</fullName>
    </recommendedName>
</protein>
<evidence type="ECO:0000256" key="1">
    <source>
        <dbReference type="SAM" id="MobiDB-lite"/>
    </source>
</evidence>
<sequence length="409" mass="47090">MTRFRWLALKNPHLVLIKVRNLLCCLMMMRKASLPSPKGTSTKSNQSMDVSIEYFGETSEAPTTPVITTSETQTLEDNQSDFAEANALFEAFLESVKAKLMGSEFEEVLPKKLAIMKKHFQKSAFHVNEKDFLAMLKETTKTIQNVPNADAANKTVIGFYKVYESLKLYIHSSTIEIEADHLPKVKRLEKIIKLLRKKIKQLDEAEVDFDADENSAYLMCDRYQKKLKKVYAKYCEYIRRNPQNGRAIYDKIQFVHSKCNAINQALSRKYRNSVEFPTYYAVEKCIKKVVTNGKLNLSEQCIKVESEKCFQHLGSILQKKRRQELYDSHLDFIDLTSDPASKDVALANTLKKNYTQGKEKLDQLYQRYVEKQELGEDDVSSEEEQSSSKSDAEDKLTTEETTNILVNDL</sequence>
<dbReference type="EnsemblMetazoa" id="XM_019897873.1">
    <property type="protein sequence ID" value="XP_019753432.1"/>
    <property type="gene ID" value="LOC109532811"/>
</dbReference>
<dbReference type="InterPro" id="IPR046426">
    <property type="entry name" value="DAXX_histone-bd_sf"/>
</dbReference>
<reference evidence="5" key="1">
    <citation type="journal article" date="2013" name="Genome Biol.">
        <title>Draft genome of the mountain pine beetle, Dendroctonus ponderosae Hopkins, a major forest pest.</title>
        <authorList>
            <person name="Keeling C.I."/>
            <person name="Yuen M.M."/>
            <person name="Liao N.Y."/>
            <person name="Docking T.R."/>
            <person name="Chan S.K."/>
            <person name="Taylor G.A."/>
            <person name="Palmquist D.L."/>
            <person name="Jackman S.D."/>
            <person name="Nguyen A."/>
            <person name="Li M."/>
            <person name="Henderson H."/>
            <person name="Janes J.K."/>
            <person name="Zhao Y."/>
            <person name="Pandoh P."/>
            <person name="Moore R."/>
            <person name="Sperling F.A."/>
            <person name="Huber D.P."/>
            <person name="Birol I."/>
            <person name="Jones S.J."/>
            <person name="Bohlmann J."/>
        </authorList>
    </citation>
    <scope>NUCLEOTIDE SEQUENCE</scope>
</reference>
<dbReference type="PANTHER" id="PTHR12766">
    <property type="entry name" value="DEATH DOMAIN-ASSOCIATED PROTEIN 6 DAXX"/>
    <property type="match status" value="1"/>
</dbReference>
<dbReference type="PANTHER" id="PTHR12766:SF7">
    <property type="entry name" value="DEATH DOMAIN-ASSOCIATED PROTEIN 6"/>
    <property type="match status" value="1"/>
</dbReference>
<dbReference type="Gene3D" id="1.20.58.2170">
    <property type="match status" value="1"/>
</dbReference>
<feature type="domain" description="Daxx histone-binding" evidence="3">
    <location>
        <begin position="289"/>
        <end position="370"/>
    </location>
</feature>
<dbReference type="GO" id="GO:0042393">
    <property type="term" value="F:histone binding"/>
    <property type="evidence" value="ECO:0007669"/>
    <property type="project" value="InterPro"/>
</dbReference>
<dbReference type="AlphaFoldDB" id="A0AAR5NXV0"/>
<dbReference type="GO" id="GO:0016605">
    <property type="term" value="C:PML body"/>
    <property type="evidence" value="ECO:0007669"/>
    <property type="project" value="TreeGrafter"/>
</dbReference>
<name>A0AAR5NXV0_DENPD</name>
<dbReference type="Proteomes" id="UP000019118">
    <property type="component" value="Unassembled WGS sequence"/>
</dbReference>
<organism evidence="4 5">
    <name type="scientific">Dendroctonus ponderosae</name>
    <name type="common">Mountain pine beetle</name>
    <dbReference type="NCBI Taxonomy" id="77166"/>
    <lineage>
        <taxon>Eukaryota</taxon>
        <taxon>Metazoa</taxon>
        <taxon>Ecdysozoa</taxon>
        <taxon>Arthropoda</taxon>
        <taxon>Hexapoda</taxon>
        <taxon>Insecta</taxon>
        <taxon>Pterygota</taxon>
        <taxon>Neoptera</taxon>
        <taxon>Endopterygota</taxon>
        <taxon>Coleoptera</taxon>
        <taxon>Polyphaga</taxon>
        <taxon>Cucujiformia</taxon>
        <taxon>Curculionidae</taxon>
        <taxon>Scolytinae</taxon>
        <taxon>Dendroctonus</taxon>
    </lineage>
</organism>
<evidence type="ECO:0000256" key="2">
    <source>
        <dbReference type="SAM" id="SignalP"/>
    </source>
</evidence>
<feature type="signal peptide" evidence="2">
    <location>
        <begin position="1"/>
        <end position="24"/>
    </location>
</feature>
<feature type="compositionally biased region" description="Polar residues" evidence="1">
    <location>
        <begin position="399"/>
        <end position="409"/>
    </location>
</feature>
<evidence type="ECO:0000313" key="5">
    <source>
        <dbReference type="Proteomes" id="UP000019118"/>
    </source>
</evidence>
<feature type="chain" id="PRO_5043905234" description="Daxx histone-binding domain-containing protein" evidence="2">
    <location>
        <begin position="25"/>
        <end position="409"/>
    </location>
</feature>
<evidence type="ECO:0000259" key="3">
    <source>
        <dbReference type="Pfam" id="PF20920"/>
    </source>
</evidence>
<keyword evidence="2" id="KW-0732">Signal</keyword>
<dbReference type="GO" id="GO:0003714">
    <property type="term" value="F:transcription corepressor activity"/>
    <property type="evidence" value="ECO:0007669"/>
    <property type="project" value="TreeGrafter"/>
</dbReference>
<reference evidence="4" key="2">
    <citation type="submission" date="2024-08" db="UniProtKB">
        <authorList>
            <consortium name="EnsemblMetazoa"/>
        </authorList>
    </citation>
    <scope>IDENTIFICATION</scope>
</reference>
<dbReference type="GO" id="GO:0050681">
    <property type="term" value="F:nuclear androgen receptor binding"/>
    <property type="evidence" value="ECO:0007669"/>
    <property type="project" value="TreeGrafter"/>
</dbReference>
<feature type="region of interest" description="Disordered" evidence="1">
    <location>
        <begin position="373"/>
        <end position="409"/>
    </location>
</feature>
<dbReference type="Pfam" id="PF20920">
    <property type="entry name" value="DAXX_hist_bd"/>
    <property type="match status" value="1"/>
</dbReference>